<evidence type="ECO:0000313" key="2">
    <source>
        <dbReference type="Proteomes" id="UP000823868"/>
    </source>
</evidence>
<dbReference type="AlphaFoldDB" id="A0A9D1YBG3"/>
<gene>
    <name evidence="1" type="ORF">H9841_05270</name>
</gene>
<reference evidence="1" key="1">
    <citation type="journal article" date="2021" name="PeerJ">
        <title>Extensive microbial diversity within the chicken gut microbiome revealed by metagenomics and culture.</title>
        <authorList>
            <person name="Gilroy R."/>
            <person name="Ravi A."/>
            <person name="Getino M."/>
            <person name="Pursley I."/>
            <person name="Horton D.L."/>
            <person name="Alikhan N.F."/>
            <person name="Baker D."/>
            <person name="Gharbi K."/>
            <person name="Hall N."/>
            <person name="Watson M."/>
            <person name="Adriaenssens E.M."/>
            <person name="Foster-Nyarko E."/>
            <person name="Jarju S."/>
            <person name="Secka A."/>
            <person name="Antonio M."/>
            <person name="Oren A."/>
            <person name="Chaudhuri R.R."/>
            <person name="La Ragione R."/>
            <person name="Hildebrand F."/>
            <person name="Pallen M.J."/>
        </authorList>
    </citation>
    <scope>NUCLEOTIDE SEQUENCE</scope>
    <source>
        <strain evidence="1">ChiBcec16_6824</strain>
    </source>
</reference>
<organism evidence="1 2">
    <name type="scientific">Candidatus Flavonifractor merdigallinarum</name>
    <dbReference type="NCBI Taxonomy" id="2838589"/>
    <lineage>
        <taxon>Bacteria</taxon>
        <taxon>Bacillati</taxon>
        <taxon>Bacillota</taxon>
        <taxon>Clostridia</taxon>
        <taxon>Eubacteriales</taxon>
        <taxon>Oscillospiraceae</taxon>
        <taxon>Flavonifractor</taxon>
    </lineage>
</organism>
<dbReference type="EMBL" id="DXDX01000097">
    <property type="protein sequence ID" value="HIY21296.1"/>
    <property type="molecule type" value="Genomic_DNA"/>
</dbReference>
<sequence>MVITKTFSKREDILKLRDLALSVPEAVTVRSTNGAVSMNAKSPMGIYALDFSQPVEIVTDSAELVREVERW</sequence>
<accession>A0A9D1YBG3</accession>
<name>A0A9D1YBG3_9FIRM</name>
<reference evidence="1" key="2">
    <citation type="submission" date="2021-04" db="EMBL/GenBank/DDBJ databases">
        <authorList>
            <person name="Gilroy R."/>
        </authorList>
    </citation>
    <scope>NUCLEOTIDE SEQUENCE</scope>
    <source>
        <strain evidence="1">ChiBcec16_6824</strain>
    </source>
</reference>
<comment type="caution">
    <text evidence="1">The sequence shown here is derived from an EMBL/GenBank/DDBJ whole genome shotgun (WGS) entry which is preliminary data.</text>
</comment>
<dbReference type="Proteomes" id="UP000823868">
    <property type="component" value="Unassembled WGS sequence"/>
</dbReference>
<protein>
    <submittedName>
        <fullName evidence="1">Uncharacterized protein</fullName>
    </submittedName>
</protein>
<proteinExistence type="predicted"/>
<evidence type="ECO:0000313" key="1">
    <source>
        <dbReference type="EMBL" id="HIY21296.1"/>
    </source>
</evidence>